<feature type="domain" description="RNA polymerase sigma factor 70 region 4 type 2" evidence="6">
    <location>
        <begin position="128"/>
        <end position="175"/>
    </location>
</feature>
<keyword evidence="2" id="KW-0805">Transcription regulation</keyword>
<feature type="domain" description="RNA polymerase sigma-70 region 2" evidence="5">
    <location>
        <begin position="23"/>
        <end position="87"/>
    </location>
</feature>
<evidence type="ECO:0000313" key="8">
    <source>
        <dbReference type="Proteomes" id="UP001142078"/>
    </source>
</evidence>
<dbReference type="SUPFAM" id="SSF88946">
    <property type="entry name" value="Sigma2 domain of RNA polymerase sigma factors"/>
    <property type="match status" value="1"/>
</dbReference>
<dbReference type="Gene3D" id="1.10.1740.10">
    <property type="match status" value="1"/>
</dbReference>
<dbReference type="AlphaFoldDB" id="A0A9X2MP12"/>
<dbReference type="EMBL" id="JANJZL010000007">
    <property type="protein sequence ID" value="MCR2044541.1"/>
    <property type="molecule type" value="Genomic_DNA"/>
</dbReference>
<reference evidence="7" key="1">
    <citation type="submission" date="2022-07" db="EMBL/GenBank/DDBJ databases">
        <title>Enhanced cultured diversity of the mouse gut microbiota enables custom-made synthetic communities.</title>
        <authorList>
            <person name="Afrizal A."/>
        </authorList>
    </citation>
    <scope>NUCLEOTIDE SEQUENCE</scope>
    <source>
        <strain evidence="7">DSM 29482</strain>
    </source>
</reference>
<dbReference type="InterPro" id="IPR013324">
    <property type="entry name" value="RNA_pol_sigma_r3/r4-like"/>
</dbReference>
<evidence type="ECO:0000256" key="1">
    <source>
        <dbReference type="ARBA" id="ARBA00010641"/>
    </source>
</evidence>
<gene>
    <name evidence="7" type="ORF">NSA23_10505</name>
</gene>
<dbReference type="GO" id="GO:0016987">
    <property type="term" value="F:sigma factor activity"/>
    <property type="evidence" value="ECO:0007669"/>
    <property type="project" value="UniProtKB-KW"/>
</dbReference>
<keyword evidence="4" id="KW-0804">Transcription</keyword>
<dbReference type="GO" id="GO:0006352">
    <property type="term" value="P:DNA-templated transcription initiation"/>
    <property type="evidence" value="ECO:0007669"/>
    <property type="project" value="InterPro"/>
</dbReference>
<evidence type="ECO:0000259" key="5">
    <source>
        <dbReference type="Pfam" id="PF04542"/>
    </source>
</evidence>
<dbReference type="OrthoDB" id="9784984at2"/>
<dbReference type="InterPro" id="IPR039425">
    <property type="entry name" value="RNA_pol_sigma-70-like"/>
</dbReference>
<dbReference type="InterPro" id="IPR014284">
    <property type="entry name" value="RNA_pol_sigma-70_dom"/>
</dbReference>
<name>A0A9X2MP12_9FIRM</name>
<dbReference type="RefSeq" id="WP_042678647.1">
    <property type="nucleotide sequence ID" value="NZ_CABKTM010000007.1"/>
</dbReference>
<evidence type="ECO:0000313" key="7">
    <source>
        <dbReference type="EMBL" id="MCR2044541.1"/>
    </source>
</evidence>
<accession>A0A9X2MP12</accession>
<comment type="caution">
    <text evidence="7">The sequence shown here is derived from an EMBL/GenBank/DDBJ whole genome shotgun (WGS) entry which is preliminary data.</text>
</comment>
<protein>
    <submittedName>
        <fullName evidence="7">Sigma-70 family RNA polymerase sigma factor</fullName>
    </submittedName>
</protein>
<dbReference type="PANTHER" id="PTHR43133:SF60">
    <property type="entry name" value="RNA POLYMERASE SIGMA FACTOR SIGV"/>
    <property type="match status" value="1"/>
</dbReference>
<sequence length="187" mass="22315">MDWEKNLVEQTLLGNDDAFAKIVDIYKGYVFAIILNFIKDHNEAENIAQEVFLQVYISLPNFKMDNLKGWIGKIAANKSIDWKRKKRSKYKEEIVENTEDVMYREKFNNYETPEDILIQKENQAKINRLCKSMPTIYENAIIKFYFEDKSYEEIAREEGTTVKTIASRLYRGRNMLREKWRDESETL</sequence>
<dbReference type="SUPFAM" id="SSF88659">
    <property type="entry name" value="Sigma3 and sigma4 domains of RNA polymerase sigma factors"/>
    <property type="match status" value="1"/>
</dbReference>
<dbReference type="Gene3D" id="1.10.10.10">
    <property type="entry name" value="Winged helix-like DNA-binding domain superfamily/Winged helix DNA-binding domain"/>
    <property type="match status" value="1"/>
</dbReference>
<evidence type="ECO:0000256" key="4">
    <source>
        <dbReference type="ARBA" id="ARBA00023163"/>
    </source>
</evidence>
<proteinExistence type="inferred from homology"/>
<keyword evidence="8" id="KW-1185">Reference proteome</keyword>
<dbReference type="InterPro" id="IPR036388">
    <property type="entry name" value="WH-like_DNA-bd_sf"/>
</dbReference>
<evidence type="ECO:0000256" key="3">
    <source>
        <dbReference type="ARBA" id="ARBA00023082"/>
    </source>
</evidence>
<evidence type="ECO:0000259" key="6">
    <source>
        <dbReference type="Pfam" id="PF08281"/>
    </source>
</evidence>
<dbReference type="InterPro" id="IPR007627">
    <property type="entry name" value="RNA_pol_sigma70_r2"/>
</dbReference>
<dbReference type="NCBIfam" id="TIGR02937">
    <property type="entry name" value="sigma70-ECF"/>
    <property type="match status" value="1"/>
</dbReference>
<dbReference type="InterPro" id="IPR013325">
    <property type="entry name" value="RNA_pol_sigma_r2"/>
</dbReference>
<dbReference type="InterPro" id="IPR013249">
    <property type="entry name" value="RNA_pol_sigma70_r4_t2"/>
</dbReference>
<organism evidence="7 8">
    <name type="scientific">Anaerosalibacter massiliensis</name>
    <dbReference type="NCBI Taxonomy" id="1347392"/>
    <lineage>
        <taxon>Bacteria</taxon>
        <taxon>Bacillati</taxon>
        <taxon>Bacillota</taxon>
        <taxon>Tissierellia</taxon>
        <taxon>Tissierellales</taxon>
        <taxon>Sporanaerobacteraceae</taxon>
        <taxon>Anaerosalibacter</taxon>
    </lineage>
</organism>
<keyword evidence="3" id="KW-0731">Sigma factor</keyword>
<dbReference type="Proteomes" id="UP001142078">
    <property type="component" value="Unassembled WGS sequence"/>
</dbReference>
<evidence type="ECO:0000256" key="2">
    <source>
        <dbReference type="ARBA" id="ARBA00023015"/>
    </source>
</evidence>
<dbReference type="PANTHER" id="PTHR43133">
    <property type="entry name" value="RNA POLYMERASE ECF-TYPE SIGMA FACTO"/>
    <property type="match status" value="1"/>
</dbReference>
<dbReference type="CDD" id="cd06171">
    <property type="entry name" value="Sigma70_r4"/>
    <property type="match status" value="1"/>
</dbReference>
<dbReference type="Pfam" id="PF04542">
    <property type="entry name" value="Sigma70_r2"/>
    <property type="match status" value="1"/>
</dbReference>
<dbReference type="Pfam" id="PF08281">
    <property type="entry name" value="Sigma70_r4_2"/>
    <property type="match status" value="1"/>
</dbReference>
<dbReference type="GO" id="GO:0003677">
    <property type="term" value="F:DNA binding"/>
    <property type="evidence" value="ECO:0007669"/>
    <property type="project" value="InterPro"/>
</dbReference>
<comment type="similarity">
    <text evidence="1">Belongs to the sigma-70 factor family. ECF subfamily.</text>
</comment>